<dbReference type="AlphaFoldDB" id="A0A0F9Z6F3"/>
<accession>A0A0F9Z6F3</accession>
<keyword evidence="1" id="KW-0472">Membrane</keyword>
<organism evidence="2">
    <name type="scientific">marine sediment metagenome</name>
    <dbReference type="NCBI Taxonomy" id="412755"/>
    <lineage>
        <taxon>unclassified sequences</taxon>
        <taxon>metagenomes</taxon>
        <taxon>ecological metagenomes</taxon>
    </lineage>
</organism>
<reference evidence="2" key="1">
    <citation type="journal article" date="2015" name="Nature">
        <title>Complex archaea that bridge the gap between prokaryotes and eukaryotes.</title>
        <authorList>
            <person name="Spang A."/>
            <person name="Saw J.H."/>
            <person name="Jorgensen S.L."/>
            <person name="Zaremba-Niedzwiedzka K."/>
            <person name="Martijn J."/>
            <person name="Lind A.E."/>
            <person name="van Eijk R."/>
            <person name="Schleper C."/>
            <person name="Guy L."/>
            <person name="Ettema T.J."/>
        </authorList>
    </citation>
    <scope>NUCLEOTIDE SEQUENCE</scope>
</reference>
<dbReference type="EMBL" id="LAZR01000001">
    <property type="protein sequence ID" value="KKO12919.1"/>
    <property type="molecule type" value="Genomic_DNA"/>
</dbReference>
<sequence length="44" mass="5150">MAQKKENKEDKPKKFFGFEVSETLSYVVVVVLAIIFIRQVMVLF</sequence>
<evidence type="ECO:0000313" key="2">
    <source>
        <dbReference type="EMBL" id="KKO12919.1"/>
    </source>
</evidence>
<gene>
    <name evidence="2" type="ORF">LCGC14_0009360</name>
</gene>
<evidence type="ECO:0000256" key="1">
    <source>
        <dbReference type="SAM" id="Phobius"/>
    </source>
</evidence>
<keyword evidence="1" id="KW-0812">Transmembrane</keyword>
<feature type="transmembrane region" description="Helical" evidence="1">
    <location>
        <begin position="20"/>
        <end position="41"/>
    </location>
</feature>
<protein>
    <submittedName>
        <fullName evidence="2">Uncharacterized protein</fullName>
    </submittedName>
</protein>
<name>A0A0F9Z6F3_9ZZZZ</name>
<proteinExistence type="predicted"/>
<comment type="caution">
    <text evidence="2">The sequence shown here is derived from an EMBL/GenBank/DDBJ whole genome shotgun (WGS) entry which is preliminary data.</text>
</comment>
<keyword evidence="1" id="KW-1133">Transmembrane helix</keyword>